<accession>A0A820FFK5</accession>
<gene>
    <name evidence="1" type="ORF">OKA104_LOCUS44238</name>
</gene>
<dbReference type="EMBL" id="CAJOAY010013253">
    <property type="protein sequence ID" value="CAF4263068.1"/>
    <property type="molecule type" value="Genomic_DNA"/>
</dbReference>
<name>A0A820FFK5_9BILA</name>
<evidence type="ECO:0000313" key="2">
    <source>
        <dbReference type="Proteomes" id="UP000663881"/>
    </source>
</evidence>
<comment type="caution">
    <text evidence="1">The sequence shown here is derived from an EMBL/GenBank/DDBJ whole genome shotgun (WGS) entry which is preliminary data.</text>
</comment>
<dbReference type="Proteomes" id="UP000663881">
    <property type="component" value="Unassembled WGS sequence"/>
</dbReference>
<evidence type="ECO:0000313" key="1">
    <source>
        <dbReference type="EMBL" id="CAF4263068.1"/>
    </source>
</evidence>
<organism evidence="1 2">
    <name type="scientific">Adineta steineri</name>
    <dbReference type="NCBI Taxonomy" id="433720"/>
    <lineage>
        <taxon>Eukaryota</taxon>
        <taxon>Metazoa</taxon>
        <taxon>Spiralia</taxon>
        <taxon>Gnathifera</taxon>
        <taxon>Rotifera</taxon>
        <taxon>Eurotatoria</taxon>
        <taxon>Bdelloidea</taxon>
        <taxon>Adinetida</taxon>
        <taxon>Adinetidae</taxon>
        <taxon>Adineta</taxon>
    </lineage>
</organism>
<dbReference type="AlphaFoldDB" id="A0A820FFK5"/>
<protein>
    <recommendedName>
        <fullName evidence="3">Retrotransposon gag domain-containing protein</fullName>
    </recommendedName>
</protein>
<sequence length="136" mass="15608">MQPHREPSKKDSTSTMSAPVQDLAHALHELLRLQQCQATTPMQLDTRFQLPKFSGQMNGETVDSWLRSLSTYFKTCPAMEEDMKLQIASLQLEGIAQAWWDTQLENFSKTDESTDTRITSWDNFCQALRDCFYPPG</sequence>
<evidence type="ECO:0008006" key="3">
    <source>
        <dbReference type="Google" id="ProtNLM"/>
    </source>
</evidence>
<proteinExistence type="predicted"/>
<reference evidence="1" key="1">
    <citation type="submission" date="2021-02" db="EMBL/GenBank/DDBJ databases">
        <authorList>
            <person name="Nowell W R."/>
        </authorList>
    </citation>
    <scope>NUCLEOTIDE SEQUENCE</scope>
</reference>